<keyword evidence="2" id="KW-1185">Reference proteome</keyword>
<reference evidence="1" key="1">
    <citation type="journal article" date="2014" name="Int. J. Syst. Evol. Microbiol.">
        <title>Complete genome sequence of Corynebacterium casei LMG S-19264T (=DSM 44701T), isolated from a smear-ripened cheese.</title>
        <authorList>
            <consortium name="US DOE Joint Genome Institute (JGI-PGF)"/>
            <person name="Walter F."/>
            <person name="Albersmeier A."/>
            <person name="Kalinowski J."/>
            <person name="Ruckert C."/>
        </authorList>
    </citation>
    <scope>NUCLEOTIDE SEQUENCE</scope>
    <source>
        <strain evidence="1">CGMCC 1.15343</strain>
    </source>
</reference>
<dbReference type="EMBL" id="BMIL01000010">
    <property type="protein sequence ID" value="GGC72918.1"/>
    <property type="molecule type" value="Genomic_DNA"/>
</dbReference>
<gene>
    <name evidence="1" type="ORF">GCM10011387_28040</name>
</gene>
<reference evidence="1" key="2">
    <citation type="submission" date="2020-09" db="EMBL/GenBank/DDBJ databases">
        <authorList>
            <person name="Sun Q."/>
            <person name="Zhou Y."/>
        </authorList>
    </citation>
    <scope>NUCLEOTIDE SEQUENCE</scope>
    <source>
        <strain evidence="1">CGMCC 1.15343</strain>
    </source>
</reference>
<protein>
    <submittedName>
        <fullName evidence="1">TIGR02453 family protein</fullName>
    </submittedName>
</protein>
<dbReference type="PIRSF" id="PIRSF028451">
    <property type="entry name" value="UCP028451"/>
    <property type="match status" value="1"/>
</dbReference>
<dbReference type="Proteomes" id="UP000651668">
    <property type="component" value="Unassembled WGS sequence"/>
</dbReference>
<evidence type="ECO:0000313" key="1">
    <source>
        <dbReference type="EMBL" id="GGC72918.1"/>
    </source>
</evidence>
<comment type="caution">
    <text evidence="1">The sequence shown here is derived from an EMBL/GenBank/DDBJ whole genome shotgun (WGS) entry which is preliminary data.</text>
</comment>
<proteinExistence type="predicted"/>
<dbReference type="InterPro" id="IPR012808">
    <property type="entry name" value="CHP02453"/>
</dbReference>
<sequence>MIRPETLNFLKELSENNDRNWFAAHKDRYETAKADVLEFITALIPILESVDPAFPKGNPAKKHLLRIYRDIRFSKDKRPYKNNFGIYFSLIGRNGNEPGYYINLAPGNCFFAAGYWMPGAEDLKKIREEIDYNQDEFSAIINDEAFTSIFKLDKTDTLKKAPKGYPIDHPLIEVLKLKSLTAIYPIADKAFFKADITEKIHDAFRQIYPFMLFLRTAVAS</sequence>
<dbReference type="PANTHER" id="PTHR36452:SF1">
    <property type="entry name" value="DUF2461 DOMAIN-CONTAINING PROTEIN"/>
    <property type="match status" value="1"/>
</dbReference>
<evidence type="ECO:0000313" key="2">
    <source>
        <dbReference type="Proteomes" id="UP000651668"/>
    </source>
</evidence>
<dbReference type="NCBIfam" id="TIGR02453">
    <property type="entry name" value="TIGR02453 family protein"/>
    <property type="match status" value="1"/>
</dbReference>
<organism evidence="1 2">
    <name type="scientific">Pedobacter quisquiliarum</name>
    <dbReference type="NCBI Taxonomy" id="1834438"/>
    <lineage>
        <taxon>Bacteria</taxon>
        <taxon>Pseudomonadati</taxon>
        <taxon>Bacteroidota</taxon>
        <taxon>Sphingobacteriia</taxon>
        <taxon>Sphingobacteriales</taxon>
        <taxon>Sphingobacteriaceae</taxon>
        <taxon>Pedobacter</taxon>
    </lineage>
</organism>
<name>A0A916UHU6_9SPHI</name>
<dbReference type="AlphaFoldDB" id="A0A916UHU6"/>
<dbReference type="InterPro" id="IPR015996">
    <property type="entry name" value="UCP028451"/>
</dbReference>
<accession>A0A916UHU6</accession>
<dbReference type="PANTHER" id="PTHR36452">
    <property type="entry name" value="CHROMOSOME 12, WHOLE GENOME SHOTGUN SEQUENCE"/>
    <property type="match status" value="1"/>
</dbReference>
<dbReference type="Pfam" id="PF09365">
    <property type="entry name" value="DUF2461"/>
    <property type="match status" value="1"/>
</dbReference>